<dbReference type="STRING" id="6265.A0A0B2UXZ5"/>
<sequence>MFSAEFRRYKCVRKTKNDGTDCTLSLKSNKNDTEEVNVTTNKGCFDEKNEGEQKVWCPMYCRDAVAGFFVAKVPSANHKCVKFFTYKVEQRANEWYFWRSGDCLNTTMQFDLGCSFSFDARPVEDIRELMMRVGRAQYQMQNQNWFRYTPITKAWICSLLSSSTTYMYVNMYSSSPLTWVPSLSSVLEFKGMAKLLLSKLFFGTPSLLITGIVLLYYGRWVERRFGSKKFIGKILPVAATVERQRIDMIEEYERRLMLGQMQRMHRAQMHDSDESHQLSFLNRLFASRAPDQPPSEDQVRQLMDMGFGNRQMVVEALRQNGNDASAAANQLLHNSR</sequence>
<comment type="caution">
    <text evidence="3">The sequence shown here is derived from an EMBL/GenBank/DDBJ whole genome shotgun (WGS) entry which is preliminary data.</text>
</comment>
<name>A0A0B2UXZ5_TOXCA</name>
<dbReference type="PROSITE" id="PS50030">
    <property type="entry name" value="UBA"/>
    <property type="match status" value="1"/>
</dbReference>
<dbReference type="Proteomes" id="UP000031036">
    <property type="component" value="Unassembled WGS sequence"/>
</dbReference>
<evidence type="ECO:0000313" key="4">
    <source>
        <dbReference type="Proteomes" id="UP000031036"/>
    </source>
</evidence>
<keyword evidence="1" id="KW-1133">Transmembrane helix</keyword>
<dbReference type="SMART" id="SM00165">
    <property type="entry name" value="UBA"/>
    <property type="match status" value="1"/>
</dbReference>
<evidence type="ECO:0000256" key="1">
    <source>
        <dbReference type="SAM" id="Phobius"/>
    </source>
</evidence>
<dbReference type="InterPro" id="IPR009060">
    <property type="entry name" value="UBA-like_sf"/>
</dbReference>
<dbReference type="Gene3D" id="1.10.8.10">
    <property type="entry name" value="DNA helicase RuvA subunit, C-terminal domain"/>
    <property type="match status" value="1"/>
</dbReference>
<organism evidence="3 4">
    <name type="scientific">Toxocara canis</name>
    <name type="common">Canine roundworm</name>
    <dbReference type="NCBI Taxonomy" id="6265"/>
    <lineage>
        <taxon>Eukaryota</taxon>
        <taxon>Metazoa</taxon>
        <taxon>Ecdysozoa</taxon>
        <taxon>Nematoda</taxon>
        <taxon>Chromadorea</taxon>
        <taxon>Rhabditida</taxon>
        <taxon>Spirurina</taxon>
        <taxon>Ascaridomorpha</taxon>
        <taxon>Ascaridoidea</taxon>
        <taxon>Toxocaridae</taxon>
        <taxon>Toxocara</taxon>
    </lineage>
</organism>
<keyword evidence="4" id="KW-1185">Reference proteome</keyword>
<dbReference type="Pfam" id="PF25096">
    <property type="entry name" value="DUF7808"/>
    <property type="match status" value="1"/>
</dbReference>
<dbReference type="CDD" id="cd14305">
    <property type="entry name" value="UBA_UBAC2"/>
    <property type="match status" value="1"/>
</dbReference>
<dbReference type="EMBL" id="JPKZ01002974">
    <property type="protein sequence ID" value="KHN74079.1"/>
    <property type="molecule type" value="Genomic_DNA"/>
</dbReference>
<dbReference type="InterPro" id="IPR015940">
    <property type="entry name" value="UBA"/>
</dbReference>
<protein>
    <submittedName>
        <fullName evidence="3">Uncharacterized protein T05H10.3</fullName>
    </submittedName>
</protein>
<dbReference type="InterPro" id="IPR041928">
    <property type="entry name" value="UBA_UBAC2"/>
</dbReference>
<reference evidence="3 4" key="1">
    <citation type="submission" date="2014-11" db="EMBL/GenBank/DDBJ databases">
        <title>Genetic blueprint of the zoonotic pathogen Toxocara canis.</title>
        <authorList>
            <person name="Zhu X.-Q."/>
            <person name="Korhonen P.K."/>
            <person name="Cai H."/>
            <person name="Young N.D."/>
            <person name="Nejsum P."/>
            <person name="von Samson-Himmelstjerna G."/>
            <person name="Boag P.R."/>
            <person name="Tan P."/>
            <person name="Li Q."/>
            <person name="Min J."/>
            <person name="Yang Y."/>
            <person name="Wang X."/>
            <person name="Fang X."/>
            <person name="Hall R.S."/>
            <person name="Hofmann A."/>
            <person name="Sternberg P.W."/>
            <person name="Jex A.R."/>
            <person name="Gasser R.B."/>
        </authorList>
    </citation>
    <scope>NUCLEOTIDE SEQUENCE [LARGE SCALE GENOMIC DNA]</scope>
    <source>
        <strain evidence="3">PN_DK_2014</strain>
    </source>
</reference>
<proteinExistence type="predicted"/>
<dbReference type="OrthoDB" id="272778at2759"/>
<dbReference type="PANTHER" id="PTHR34493">
    <property type="entry name" value="PROTEIN CBG13422-RELATED"/>
    <property type="match status" value="1"/>
</dbReference>
<gene>
    <name evidence="3" type="primary">T05H10.3</name>
    <name evidence="3" type="ORF">Tcan_08294</name>
</gene>
<evidence type="ECO:0000259" key="2">
    <source>
        <dbReference type="PROSITE" id="PS50030"/>
    </source>
</evidence>
<dbReference type="InterPro" id="IPR056710">
    <property type="entry name" value="DUF7808"/>
</dbReference>
<evidence type="ECO:0000313" key="3">
    <source>
        <dbReference type="EMBL" id="KHN74079.1"/>
    </source>
</evidence>
<dbReference type="Pfam" id="PF00627">
    <property type="entry name" value="UBA"/>
    <property type="match status" value="1"/>
</dbReference>
<feature type="transmembrane region" description="Helical" evidence="1">
    <location>
        <begin position="200"/>
        <end position="218"/>
    </location>
</feature>
<accession>A0A0B2UXZ5</accession>
<keyword evidence="1" id="KW-0472">Membrane</keyword>
<dbReference type="AlphaFoldDB" id="A0A0B2UXZ5"/>
<feature type="domain" description="UBA" evidence="2">
    <location>
        <begin position="293"/>
        <end position="334"/>
    </location>
</feature>
<dbReference type="SUPFAM" id="SSF46934">
    <property type="entry name" value="UBA-like"/>
    <property type="match status" value="1"/>
</dbReference>
<keyword evidence="1" id="KW-0812">Transmembrane</keyword>